<evidence type="ECO:0000256" key="9">
    <source>
        <dbReference type="ARBA" id="ARBA00023237"/>
    </source>
</evidence>
<evidence type="ECO:0000259" key="14">
    <source>
        <dbReference type="Pfam" id="PF07715"/>
    </source>
</evidence>
<evidence type="ECO:0000256" key="5">
    <source>
        <dbReference type="ARBA" id="ARBA00022692"/>
    </source>
</evidence>
<keyword evidence="3 10" id="KW-0813">Transport</keyword>
<evidence type="ECO:0000256" key="12">
    <source>
        <dbReference type="SAM" id="SignalP"/>
    </source>
</evidence>
<dbReference type="Gene3D" id="2.40.170.20">
    <property type="entry name" value="TonB-dependent receptor, beta-barrel domain"/>
    <property type="match status" value="1"/>
</dbReference>
<keyword evidence="12" id="KW-0732">Signal</keyword>
<proteinExistence type="inferred from homology"/>
<dbReference type="EMBL" id="JBHSMZ010000009">
    <property type="protein sequence ID" value="MFC5549626.1"/>
    <property type="molecule type" value="Genomic_DNA"/>
</dbReference>
<dbReference type="InterPro" id="IPR000531">
    <property type="entry name" value="Beta-barrel_TonB"/>
</dbReference>
<accession>A0ABW0RY75</accession>
<dbReference type="InterPro" id="IPR012910">
    <property type="entry name" value="Plug_dom"/>
</dbReference>
<dbReference type="Pfam" id="PF00593">
    <property type="entry name" value="TonB_dep_Rec_b-barrel"/>
    <property type="match status" value="1"/>
</dbReference>
<feature type="domain" description="TonB-dependent receptor-like beta-barrel" evidence="13">
    <location>
        <begin position="265"/>
        <end position="677"/>
    </location>
</feature>
<keyword evidence="8 15" id="KW-0675">Receptor</keyword>
<gene>
    <name evidence="15" type="ORF">ACFPO9_14005</name>
</gene>
<evidence type="ECO:0000256" key="10">
    <source>
        <dbReference type="PROSITE-ProRule" id="PRU01360"/>
    </source>
</evidence>
<dbReference type="Pfam" id="PF07715">
    <property type="entry name" value="Plug"/>
    <property type="match status" value="1"/>
</dbReference>
<dbReference type="Gene3D" id="2.170.130.10">
    <property type="entry name" value="TonB-dependent receptor, plug domain"/>
    <property type="match status" value="1"/>
</dbReference>
<evidence type="ECO:0000256" key="11">
    <source>
        <dbReference type="RuleBase" id="RU003357"/>
    </source>
</evidence>
<dbReference type="PANTHER" id="PTHR40980:SF4">
    <property type="entry name" value="TONB-DEPENDENT RECEPTOR-LIKE BETA-BARREL DOMAIN-CONTAINING PROTEIN"/>
    <property type="match status" value="1"/>
</dbReference>
<dbReference type="InterPro" id="IPR039426">
    <property type="entry name" value="TonB-dep_rcpt-like"/>
</dbReference>
<protein>
    <submittedName>
        <fullName evidence="15">TonB-dependent receptor plug domain-containing protein</fullName>
    </submittedName>
</protein>
<evidence type="ECO:0000256" key="8">
    <source>
        <dbReference type="ARBA" id="ARBA00023170"/>
    </source>
</evidence>
<dbReference type="PANTHER" id="PTHR40980">
    <property type="entry name" value="PLUG DOMAIN-CONTAINING PROTEIN"/>
    <property type="match status" value="1"/>
</dbReference>
<feature type="domain" description="TonB-dependent receptor plug" evidence="14">
    <location>
        <begin position="46"/>
        <end position="143"/>
    </location>
</feature>
<evidence type="ECO:0000256" key="6">
    <source>
        <dbReference type="ARBA" id="ARBA00023077"/>
    </source>
</evidence>
<feature type="chain" id="PRO_5047186064" evidence="12">
    <location>
        <begin position="27"/>
        <end position="717"/>
    </location>
</feature>
<dbReference type="SUPFAM" id="SSF56935">
    <property type="entry name" value="Porins"/>
    <property type="match status" value="1"/>
</dbReference>
<sequence length="717" mass="77960">MLPAHPRLLRLAILPAALCAALYAHAQQTPQVEVQGSTANYNARRDDTAMRIVVGHDEIVRYGDTNLLDVLKRIPGVIVNGAAGRGGEIRMQGLGSGYTQVLVNGERPPGGMQADTLAPDTVERIEVLRAPSAEFSNEGIAGTINIVLKKAASKPQRELKLGYGVGRDTHSPSASLHLANRRDAFTWDVAGSLVHDRFRGEVPGREEEADAAGRRTMLRTTAGHEDGRMTTLNLAPKLGWKLDGDMLELESYLNLNRFRVDVNAPTATLLGPLPAYPDKRIAMDNDNDTVRSMLHWMHALESGARLDAKLGVSAGRTDNISTRTAGGNPQVAPLTRTIASRGRDRGLRTSGKLTVPLIEAHALAVGWEGAYDRRSDARRETDYLDPAATIPGGDEHYSGHVARLAAYAQDEWQLTPQLAAYLGARWEGVRIHADGSSFGSARSQSGVFSPVLQLLYKLPGTKEDQLRLALSRTYKAPGMDSLLPHRYISVNNSPAEPDTEGNPKLKPELALGLDAAWEHHWAEGAMLSLSASTRRIDDYARSLVLFDGRRWISLPSNVGKARTHSLQLETGFPLPALIDGAPPLELRANVARNWSSVDGVPGPDNRLDEQVPLSANAGVDYQGERMTAGANFGFRSGGRVAVAANQAVWLHARRELELYAAWRLDQTSQLRISAANLLGMDMVNERSYLDTASGALLRSRVVNVGHPSLKLTLESRF</sequence>
<evidence type="ECO:0000259" key="13">
    <source>
        <dbReference type="Pfam" id="PF00593"/>
    </source>
</evidence>
<dbReference type="InterPro" id="IPR036942">
    <property type="entry name" value="Beta-barrel_TonB_sf"/>
</dbReference>
<comment type="subcellular location">
    <subcellularLocation>
        <location evidence="1 10">Cell outer membrane</location>
        <topology evidence="1 10">Multi-pass membrane protein</topology>
    </subcellularLocation>
</comment>
<evidence type="ECO:0000313" key="15">
    <source>
        <dbReference type="EMBL" id="MFC5549626.1"/>
    </source>
</evidence>
<evidence type="ECO:0000256" key="4">
    <source>
        <dbReference type="ARBA" id="ARBA00022452"/>
    </source>
</evidence>
<dbReference type="PROSITE" id="PS52016">
    <property type="entry name" value="TONB_DEPENDENT_REC_3"/>
    <property type="match status" value="1"/>
</dbReference>
<keyword evidence="7 10" id="KW-0472">Membrane</keyword>
<keyword evidence="9 10" id="KW-0998">Cell outer membrane</keyword>
<comment type="similarity">
    <text evidence="2 10 11">Belongs to the TonB-dependent receptor family.</text>
</comment>
<keyword evidence="16" id="KW-1185">Reference proteome</keyword>
<dbReference type="Proteomes" id="UP001596086">
    <property type="component" value="Unassembled WGS sequence"/>
</dbReference>
<evidence type="ECO:0000256" key="2">
    <source>
        <dbReference type="ARBA" id="ARBA00009810"/>
    </source>
</evidence>
<evidence type="ECO:0000256" key="1">
    <source>
        <dbReference type="ARBA" id="ARBA00004571"/>
    </source>
</evidence>
<keyword evidence="6 11" id="KW-0798">TonB box</keyword>
<evidence type="ECO:0000313" key="16">
    <source>
        <dbReference type="Proteomes" id="UP001596086"/>
    </source>
</evidence>
<dbReference type="InterPro" id="IPR037066">
    <property type="entry name" value="Plug_dom_sf"/>
</dbReference>
<dbReference type="CDD" id="cd01347">
    <property type="entry name" value="ligand_gated_channel"/>
    <property type="match status" value="1"/>
</dbReference>
<feature type="signal peptide" evidence="12">
    <location>
        <begin position="1"/>
        <end position="26"/>
    </location>
</feature>
<organism evidence="15 16">
    <name type="scientific">Massilia aerilata</name>
    <dbReference type="NCBI Taxonomy" id="453817"/>
    <lineage>
        <taxon>Bacteria</taxon>
        <taxon>Pseudomonadati</taxon>
        <taxon>Pseudomonadota</taxon>
        <taxon>Betaproteobacteria</taxon>
        <taxon>Burkholderiales</taxon>
        <taxon>Oxalobacteraceae</taxon>
        <taxon>Telluria group</taxon>
        <taxon>Massilia</taxon>
    </lineage>
</organism>
<evidence type="ECO:0000256" key="7">
    <source>
        <dbReference type="ARBA" id="ARBA00023136"/>
    </source>
</evidence>
<comment type="caution">
    <text evidence="15">The sequence shown here is derived from an EMBL/GenBank/DDBJ whole genome shotgun (WGS) entry which is preliminary data.</text>
</comment>
<keyword evidence="5 10" id="KW-0812">Transmembrane</keyword>
<evidence type="ECO:0000256" key="3">
    <source>
        <dbReference type="ARBA" id="ARBA00022448"/>
    </source>
</evidence>
<keyword evidence="4 10" id="KW-1134">Transmembrane beta strand</keyword>
<dbReference type="RefSeq" id="WP_379771721.1">
    <property type="nucleotide sequence ID" value="NZ_JBHSMZ010000009.1"/>
</dbReference>
<name>A0ABW0RY75_9BURK</name>
<reference evidence="16" key="1">
    <citation type="journal article" date="2019" name="Int. J. Syst. Evol. Microbiol.">
        <title>The Global Catalogue of Microorganisms (GCM) 10K type strain sequencing project: providing services to taxonomists for standard genome sequencing and annotation.</title>
        <authorList>
            <consortium name="The Broad Institute Genomics Platform"/>
            <consortium name="The Broad Institute Genome Sequencing Center for Infectious Disease"/>
            <person name="Wu L."/>
            <person name="Ma J."/>
        </authorList>
    </citation>
    <scope>NUCLEOTIDE SEQUENCE [LARGE SCALE GENOMIC DNA]</scope>
    <source>
        <strain evidence="16">CGMCC 4.5798</strain>
    </source>
</reference>